<dbReference type="NCBIfam" id="TIGR01163">
    <property type="entry name" value="rpe"/>
    <property type="match status" value="1"/>
</dbReference>
<keyword evidence="9 10" id="KW-0413">Isomerase</keyword>
<dbReference type="GO" id="GO:0046872">
    <property type="term" value="F:metal ion binding"/>
    <property type="evidence" value="ECO:0007669"/>
    <property type="project" value="UniProtKB-UniRule"/>
</dbReference>
<feature type="binding site" evidence="10 13">
    <location>
        <position position="34"/>
    </location>
    <ligand>
        <name>a divalent metal cation</name>
        <dbReference type="ChEBI" id="CHEBI:60240"/>
    </ligand>
</feature>
<comment type="function">
    <text evidence="10">Catalyzes the reversible epimerization of D-ribulose 5-phosphate to D-xylulose 5-phosphate.</text>
</comment>
<feature type="binding site" evidence="10 13">
    <location>
        <position position="174"/>
    </location>
    <ligand>
        <name>a divalent metal cation</name>
        <dbReference type="ChEBI" id="CHEBI:60240"/>
    </ligand>
</feature>
<dbReference type="GO" id="GO:0006098">
    <property type="term" value="P:pentose-phosphate shunt"/>
    <property type="evidence" value="ECO:0007669"/>
    <property type="project" value="UniProtKB-UniRule"/>
</dbReference>
<evidence type="ECO:0000256" key="3">
    <source>
        <dbReference type="ARBA" id="ARBA00001941"/>
    </source>
</evidence>
<evidence type="ECO:0000313" key="16">
    <source>
        <dbReference type="Proteomes" id="UP000515819"/>
    </source>
</evidence>
<dbReference type="FunFam" id="3.20.20.70:FF:000004">
    <property type="entry name" value="Ribulose-phosphate 3-epimerase"/>
    <property type="match status" value="1"/>
</dbReference>
<keyword evidence="13" id="KW-0170">Cobalt</keyword>
<dbReference type="EMBL" id="CP060632">
    <property type="protein sequence ID" value="QNL98840.1"/>
    <property type="molecule type" value="Genomic_DNA"/>
</dbReference>
<evidence type="ECO:0000256" key="7">
    <source>
        <dbReference type="ARBA" id="ARBA00013188"/>
    </source>
</evidence>
<dbReference type="GO" id="GO:0019323">
    <property type="term" value="P:pentose catabolic process"/>
    <property type="evidence" value="ECO:0007669"/>
    <property type="project" value="UniProtKB-UniRule"/>
</dbReference>
<dbReference type="GO" id="GO:0005737">
    <property type="term" value="C:cytoplasm"/>
    <property type="evidence" value="ECO:0007669"/>
    <property type="project" value="UniProtKB-ARBA"/>
</dbReference>
<evidence type="ECO:0000256" key="13">
    <source>
        <dbReference type="PIRSR" id="PIRSR001461-2"/>
    </source>
</evidence>
<dbReference type="GO" id="GO:0004750">
    <property type="term" value="F:D-ribulose-phosphate 3-epimerase activity"/>
    <property type="evidence" value="ECO:0007669"/>
    <property type="project" value="UniProtKB-UniRule"/>
</dbReference>
<dbReference type="KEGG" id="wcp:H9Q76_08780"/>
<keyword evidence="16" id="KW-1185">Reference proteome</keyword>
<dbReference type="PROSITE" id="PS01085">
    <property type="entry name" value="RIBUL_P_3_EPIMER_1"/>
    <property type="match status" value="1"/>
</dbReference>
<keyword evidence="8 10" id="KW-0479">Metal-binding</keyword>
<evidence type="ECO:0000256" key="10">
    <source>
        <dbReference type="HAMAP-Rule" id="MF_02227"/>
    </source>
</evidence>
<feature type="binding site" evidence="10 14">
    <location>
        <position position="7"/>
    </location>
    <ligand>
        <name>substrate</name>
    </ligand>
</feature>
<evidence type="ECO:0000256" key="12">
    <source>
        <dbReference type="PIRSR" id="PIRSR001461-1"/>
    </source>
</evidence>
<evidence type="ECO:0000256" key="14">
    <source>
        <dbReference type="PIRSR" id="PIRSR001461-3"/>
    </source>
</evidence>
<feature type="active site" description="Proton acceptor" evidence="10 12">
    <location>
        <position position="34"/>
    </location>
</feature>
<dbReference type="Gene3D" id="3.20.20.70">
    <property type="entry name" value="Aldolase class I"/>
    <property type="match status" value="1"/>
</dbReference>
<dbReference type="Pfam" id="PF00834">
    <property type="entry name" value="Ribul_P_3_epim"/>
    <property type="match status" value="1"/>
</dbReference>
<evidence type="ECO:0000256" key="11">
    <source>
        <dbReference type="PIRNR" id="PIRNR001461"/>
    </source>
</evidence>
<dbReference type="InterPro" id="IPR013785">
    <property type="entry name" value="Aldolase_TIM"/>
</dbReference>
<proteinExistence type="inferred from homology"/>
<dbReference type="PIRSF" id="PIRSF001461">
    <property type="entry name" value="RPE"/>
    <property type="match status" value="1"/>
</dbReference>
<name>A0A7G9FJV9_9FIRM</name>
<evidence type="ECO:0000256" key="9">
    <source>
        <dbReference type="ARBA" id="ARBA00023235"/>
    </source>
</evidence>
<comment type="cofactor">
    <cofactor evidence="4">
        <name>Zn(2+)</name>
        <dbReference type="ChEBI" id="CHEBI:29105"/>
    </cofactor>
</comment>
<feature type="binding site" evidence="10 14">
    <location>
        <position position="65"/>
    </location>
    <ligand>
        <name>substrate</name>
    </ligand>
</feature>
<gene>
    <name evidence="10 15" type="primary">rpe</name>
    <name evidence="15" type="ORF">H9Q76_08780</name>
</gene>
<dbReference type="HAMAP" id="MF_02227">
    <property type="entry name" value="RPE"/>
    <property type="match status" value="1"/>
</dbReference>
<comment type="cofactor">
    <cofactor evidence="3">
        <name>Co(2+)</name>
        <dbReference type="ChEBI" id="CHEBI:48828"/>
    </cofactor>
</comment>
<comment type="cofactor">
    <cofactor evidence="2">
        <name>Mn(2+)</name>
        <dbReference type="ChEBI" id="CHEBI:29035"/>
    </cofactor>
</comment>
<dbReference type="NCBIfam" id="NF004076">
    <property type="entry name" value="PRK05581.1-4"/>
    <property type="match status" value="1"/>
</dbReference>
<accession>A0A7G9FJV9</accession>
<feature type="binding site" evidence="10 13">
    <location>
        <position position="32"/>
    </location>
    <ligand>
        <name>a divalent metal cation</name>
        <dbReference type="ChEBI" id="CHEBI:60240"/>
    </ligand>
</feature>
<comment type="catalytic activity">
    <reaction evidence="1 10 11">
        <text>D-ribulose 5-phosphate = D-xylulose 5-phosphate</text>
        <dbReference type="Rhea" id="RHEA:13677"/>
        <dbReference type="ChEBI" id="CHEBI:57737"/>
        <dbReference type="ChEBI" id="CHEBI:58121"/>
        <dbReference type="EC" id="5.1.3.1"/>
    </reaction>
</comment>
<evidence type="ECO:0000256" key="5">
    <source>
        <dbReference type="ARBA" id="ARBA00001954"/>
    </source>
</evidence>
<feature type="binding site" evidence="10 13">
    <location>
        <position position="65"/>
    </location>
    <ligand>
        <name>a divalent metal cation</name>
        <dbReference type="ChEBI" id="CHEBI:60240"/>
    </ligand>
</feature>
<keyword evidence="10 11" id="KW-0119">Carbohydrate metabolism</keyword>
<reference evidence="15 16" key="1">
    <citation type="submission" date="2020-08" db="EMBL/GenBank/DDBJ databases">
        <authorList>
            <person name="Liu C."/>
            <person name="Sun Q."/>
        </authorList>
    </citation>
    <scope>NUCLEOTIDE SEQUENCE [LARGE SCALE GENOMIC DNA]</scope>
    <source>
        <strain evidence="15 16">NSJ-4</strain>
    </source>
</reference>
<dbReference type="SUPFAM" id="SSF51366">
    <property type="entry name" value="Ribulose-phoshate binding barrel"/>
    <property type="match status" value="1"/>
</dbReference>
<evidence type="ECO:0000313" key="15">
    <source>
        <dbReference type="EMBL" id="QNL98840.1"/>
    </source>
</evidence>
<dbReference type="AlphaFoldDB" id="A0A7G9FJV9"/>
<dbReference type="RefSeq" id="WP_021985235.1">
    <property type="nucleotide sequence ID" value="NZ_CP060632.1"/>
</dbReference>
<dbReference type="EC" id="5.1.3.1" evidence="7 10"/>
<evidence type="ECO:0000256" key="4">
    <source>
        <dbReference type="ARBA" id="ARBA00001947"/>
    </source>
</evidence>
<keyword evidence="13" id="KW-0862">Zinc</keyword>
<dbReference type="Proteomes" id="UP000515819">
    <property type="component" value="Chromosome"/>
</dbReference>
<evidence type="ECO:0000256" key="6">
    <source>
        <dbReference type="ARBA" id="ARBA00009541"/>
    </source>
</evidence>
<feature type="binding site" evidence="10 14">
    <location>
        <begin position="196"/>
        <end position="197"/>
    </location>
    <ligand>
        <name>substrate</name>
    </ligand>
</feature>
<dbReference type="InterPro" id="IPR000056">
    <property type="entry name" value="Ribul_P_3_epim-like"/>
</dbReference>
<organism evidence="15 16">
    <name type="scientific">Wujia chipingensis</name>
    <dbReference type="NCBI Taxonomy" id="2763670"/>
    <lineage>
        <taxon>Bacteria</taxon>
        <taxon>Bacillati</taxon>
        <taxon>Bacillota</taxon>
        <taxon>Clostridia</taxon>
        <taxon>Lachnospirales</taxon>
        <taxon>Lachnospiraceae</taxon>
        <taxon>Wujia</taxon>
    </lineage>
</organism>
<dbReference type="InterPro" id="IPR011060">
    <property type="entry name" value="RibuloseP-bd_barrel"/>
</dbReference>
<comment type="cofactor">
    <cofactor evidence="10 13">
        <name>a divalent metal cation</name>
        <dbReference type="ChEBI" id="CHEBI:60240"/>
    </cofactor>
    <text evidence="10 13">Binds 1 divalent metal cation per subunit.</text>
</comment>
<comment type="similarity">
    <text evidence="6 10 11">Belongs to the ribulose-phosphate 3-epimerase family.</text>
</comment>
<dbReference type="CDD" id="cd00429">
    <property type="entry name" value="RPE"/>
    <property type="match status" value="1"/>
</dbReference>
<evidence type="ECO:0000256" key="8">
    <source>
        <dbReference type="ARBA" id="ARBA00022723"/>
    </source>
</evidence>
<evidence type="ECO:0000256" key="2">
    <source>
        <dbReference type="ARBA" id="ARBA00001936"/>
    </source>
</evidence>
<sequence>MNILSPSLLSIDFNHIERNAKVLDEAGVKWFHLDVMDGTFVRNISFGPPVIKCIRKVTDSFFDVHLMINEPIRYIDAFADAGADMLTVHYEACKDLQETIDAVKAAGMKVGIAVNPETPVHWLEYYINQVDMVLIMSVNPGFGGQKFMPIALTKLQEVKALAEERNPELLIEVDGGITVDNVQDVLDAGANVVVAGSAVFKGDKKANIAAFMEKLNA</sequence>
<feature type="binding site" evidence="14">
    <location>
        <position position="176"/>
    </location>
    <ligand>
        <name>substrate</name>
    </ligand>
</feature>
<feature type="binding site" evidence="10">
    <location>
        <begin position="174"/>
        <end position="176"/>
    </location>
    <ligand>
        <name>substrate</name>
    </ligand>
</feature>
<feature type="active site" description="Proton donor" evidence="10 12">
    <location>
        <position position="174"/>
    </location>
</feature>
<dbReference type="PANTHER" id="PTHR11749">
    <property type="entry name" value="RIBULOSE-5-PHOSPHATE-3-EPIMERASE"/>
    <property type="match status" value="1"/>
</dbReference>
<dbReference type="PROSITE" id="PS01086">
    <property type="entry name" value="RIBUL_P_3_EPIMER_2"/>
    <property type="match status" value="1"/>
</dbReference>
<keyword evidence="13" id="KW-0464">Manganese</keyword>
<feature type="binding site" evidence="10 14">
    <location>
        <begin position="141"/>
        <end position="144"/>
    </location>
    <ligand>
        <name>substrate</name>
    </ligand>
</feature>
<comment type="pathway">
    <text evidence="10">Carbohydrate degradation.</text>
</comment>
<dbReference type="InterPro" id="IPR026019">
    <property type="entry name" value="Ribul_P_3_epim"/>
</dbReference>
<comment type="cofactor">
    <cofactor evidence="5">
        <name>Fe(2+)</name>
        <dbReference type="ChEBI" id="CHEBI:29033"/>
    </cofactor>
</comment>
<evidence type="ECO:0000256" key="1">
    <source>
        <dbReference type="ARBA" id="ARBA00001782"/>
    </source>
</evidence>
<protein>
    <recommendedName>
        <fullName evidence="7 10">Ribulose-phosphate 3-epimerase</fullName>
        <ecNumber evidence="7 10">5.1.3.1</ecNumber>
    </recommendedName>
</protein>